<feature type="binding site" evidence="3">
    <location>
        <begin position="68"/>
        <end position="75"/>
    </location>
    <ligand>
        <name>ATP</name>
        <dbReference type="ChEBI" id="CHEBI:30616"/>
    </ligand>
</feature>
<dbReference type="InterPro" id="IPR030870">
    <property type="entry name" value="ZapE"/>
</dbReference>
<dbReference type="Proteomes" id="UP000192342">
    <property type="component" value="Unassembled WGS sequence"/>
</dbReference>
<evidence type="ECO:0000256" key="1">
    <source>
        <dbReference type="ARBA" id="ARBA00022741"/>
    </source>
</evidence>
<reference evidence="4 5" key="1">
    <citation type="submission" date="2013-04" db="EMBL/GenBank/DDBJ databases">
        <title>Oceanococcus atlanticus 22II-S10r2 Genome Sequencing.</title>
        <authorList>
            <person name="Lai Q."/>
            <person name="Li G."/>
            <person name="Shao Z."/>
        </authorList>
    </citation>
    <scope>NUCLEOTIDE SEQUENCE [LARGE SCALE GENOMIC DNA]</scope>
    <source>
        <strain evidence="4 5">22II-S10r2</strain>
    </source>
</reference>
<dbReference type="Gene3D" id="3.40.50.300">
    <property type="entry name" value="P-loop containing nucleotide triphosphate hydrolases"/>
    <property type="match status" value="1"/>
</dbReference>
<dbReference type="STRING" id="1317117.ATO7_02530"/>
<keyword evidence="3" id="KW-0963">Cytoplasm</keyword>
<evidence type="ECO:0000256" key="3">
    <source>
        <dbReference type="HAMAP-Rule" id="MF_01919"/>
    </source>
</evidence>
<dbReference type="HAMAP" id="MF_01919">
    <property type="entry name" value="ZapE"/>
    <property type="match status" value="1"/>
</dbReference>
<protein>
    <recommendedName>
        <fullName evidence="3">Cell division protein ZapE</fullName>
    </recommendedName>
    <alternativeName>
        <fullName evidence="3">Z ring-associated protein ZapE</fullName>
    </alternativeName>
</protein>
<dbReference type="RefSeq" id="WP_083559339.1">
    <property type="nucleotide sequence ID" value="NZ_AQQV01000001.1"/>
</dbReference>
<comment type="caution">
    <text evidence="4">The sequence shown here is derived from an EMBL/GenBank/DDBJ whole genome shotgun (WGS) entry which is preliminary data.</text>
</comment>
<dbReference type="Pfam" id="PF03969">
    <property type="entry name" value="AFG1_ATPase"/>
    <property type="match status" value="1"/>
</dbReference>
<dbReference type="PANTHER" id="PTHR12169">
    <property type="entry name" value="ATPASE N2B"/>
    <property type="match status" value="1"/>
</dbReference>
<proteinExistence type="inferred from homology"/>
<dbReference type="GO" id="GO:0005737">
    <property type="term" value="C:cytoplasm"/>
    <property type="evidence" value="ECO:0007669"/>
    <property type="project" value="UniProtKB-SubCell"/>
</dbReference>
<sequence length="364" mass="41858">MTPNSPLQRYLADLKRPGFVEDPAQRRAVEALERIHAELISRPARTRLLARLRRSTSWPPVNGAYFWGGVGRGKTYLMDCFYETLETPHKQRLHFHRFMREVHLRIRALGHASDPLALIADELAREVRVLCFDEFFVSDVADAMILGRLMNKLFEHGITLIATSNIPPDLLYQHGLQREAFLPAIASLKNHCAVIEVDGGTDYRLRLLEQAHMYHLSSEPRTEGILDQTFRDIAPDAAHPEHSIEINGRDIRVRKHADGIAWLEFDAVCRGPRAAADYIELAQLFSTVMLSGVPQMTWETENEARRFLHLVDEFYDRRVKLMIAADVPMQQLYAGQKLTFEYARVLSRLQEMQSHDYLAEPHKP</sequence>
<comment type="subunit">
    <text evidence="3">Interacts with FtsZ.</text>
</comment>
<dbReference type="SUPFAM" id="SSF52540">
    <property type="entry name" value="P-loop containing nucleoside triphosphate hydrolases"/>
    <property type="match status" value="1"/>
</dbReference>
<dbReference type="NCBIfam" id="NF040713">
    <property type="entry name" value="ZapE"/>
    <property type="match status" value="1"/>
</dbReference>
<keyword evidence="3" id="KW-0378">Hydrolase</keyword>
<dbReference type="AlphaFoldDB" id="A0A1Y1SGC1"/>
<keyword evidence="2 3" id="KW-0067">ATP-binding</keyword>
<name>A0A1Y1SGC1_9GAMM</name>
<accession>A0A1Y1SGC1</accession>
<comment type="similarity">
    <text evidence="3">Belongs to the AFG1 ATPase family. ZapE subfamily.</text>
</comment>
<keyword evidence="3" id="KW-0132">Cell division</keyword>
<dbReference type="OrthoDB" id="9774491at2"/>
<dbReference type="GO" id="GO:0016887">
    <property type="term" value="F:ATP hydrolysis activity"/>
    <property type="evidence" value="ECO:0007669"/>
    <property type="project" value="UniProtKB-UniRule"/>
</dbReference>
<dbReference type="GO" id="GO:0032153">
    <property type="term" value="C:cell division site"/>
    <property type="evidence" value="ECO:0007669"/>
    <property type="project" value="TreeGrafter"/>
</dbReference>
<dbReference type="GO" id="GO:0051301">
    <property type="term" value="P:cell division"/>
    <property type="evidence" value="ECO:0007669"/>
    <property type="project" value="UniProtKB-UniRule"/>
</dbReference>
<keyword evidence="3" id="KW-0131">Cell cycle</keyword>
<comment type="function">
    <text evidence="3">Reduces the stability of FtsZ polymers in the presence of ATP.</text>
</comment>
<dbReference type="InterPro" id="IPR005654">
    <property type="entry name" value="ATPase_AFG1-like"/>
</dbReference>
<keyword evidence="5" id="KW-1185">Reference proteome</keyword>
<evidence type="ECO:0000256" key="2">
    <source>
        <dbReference type="ARBA" id="ARBA00022840"/>
    </source>
</evidence>
<organism evidence="4 5">
    <name type="scientific">Oceanococcus atlanticus</name>
    <dbReference type="NCBI Taxonomy" id="1317117"/>
    <lineage>
        <taxon>Bacteria</taxon>
        <taxon>Pseudomonadati</taxon>
        <taxon>Pseudomonadota</taxon>
        <taxon>Gammaproteobacteria</taxon>
        <taxon>Chromatiales</taxon>
        <taxon>Oceanococcaceae</taxon>
        <taxon>Oceanococcus</taxon>
    </lineage>
</organism>
<comment type="subcellular location">
    <subcellularLocation>
        <location evidence="3">Cytoplasm</location>
    </subcellularLocation>
</comment>
<dbReference type="GO" id="GO:0005524">
    <property type="term" value="F:ATP binding"/>
    <property type="evidence" value="ECO:0007669"/>
    <property type="project" value="UniProtKB-UniRule"/>
</dbReference>
<dbReference type="InterPro" id="IPR027417">
    <property type="entry name" value="P-loop_NTPase"/>
</dbReference>
<gene>
    <name evidence="3" type="primary">zapE</name>
    <name evidence="4" type="ORF">ATO7_02530</name>
</gene>
<evidence type="ECO:0000313" key="4">
    <source>
        <dbReference type="EMBL" id="ORE88715.1"/>
    </source>
</evidence>
<evidence type="ECO:0000313" key="5">
    <source>
        <dbReference type="Proteomes" id="UP000192342"/>
    </source>
</evidence>
<keyword evidence="1 3" id="KW-0547">Nucleotide-binding</keyword>
<dbReference type="EMBL" id="AQQV01000001">
    <property type="protein sequence ID" value="ORE88715.1"/>
    <property type="molecule type" value="Genomic_DNA"/>
</dbReference>
<dbReference type="PANTHER" id="PTHR12169:SF6">
    <property type="entry name" value="AFG1-LIKE ATPASE"/>
    <property type="match status" value="1"/>
</dbReference>